<evidence type="ECO:0000256" key="1">
    <source>
        <dbReference type="ARBA" id="ARBA00008798"/>
    </source>
</evidence>
<evidence type="ECO:0000313" key="11">
    <source>
        <dbReference type="EMBL" id="KGJ54576.1"/>
    </source>
</evidence>
<gene>
    <name evidence="11" type="ORF">CIAN88_02825</name>
</gene>
<dbReference type="PROSITE" id="PS00717">
    <property type="entry name" value="SIGMA54_1"/>
    <property type="match status" value="1"/>
</dbReference>
<keyword evidence="4" id="KW-0548">Nucleotidyltransferase</keyword>
<evidence type="ECO:0000256" key="6">
    <source>
        <dbReference type="ARBA" id="ARBA00023082"/>
    </source>
</evidence>
<reference evidence="11 12" key="1">
    <citation type="submission" date="2014-08" db="EMBL/GenBank/DDBJ databases">
        <title>Clostridium innocuum, an unnegligible vancomycin-resistant pathogen causing extra-intestinal infections.</title>
        <authorList>
            <person name="Feng Y."/>
            <person name="Chiu C.-H."/>
        </authorList>
    </citation>
    <scope>NUCLEOTIDE SEQUENCE [LARGE SCALE GENOMIC DNA]</scope>
    <source>
        <strain evidence="11 12">AN88</strain>
    </source>
</reference>
<keyword evidence="2" id="KW-0240">DNA-directed RNA polymerase</keyword>
<keyword evidence="6" id="KW-0731">Sigma factor</keyword>
<dbReference type="PANTHER" id="PTHR32248:SF4">
    <property type="entry name" value="RNA POLYMERASE SIGMA-54 FACTOR"/>
    <property type="match status" value="1"/>
</dbReference>
<dbReference type="AlphaFoldDB" id="A0A099IAH1"/>
<proteinExistence type="inferred from homology"/>
<evidence type="ECO:0000313" key="12">
    <source>
        <dbReference type="Proteomes" id="UP000030008"/>
    </source>
</evidence>
<dbReference type="InterPro" id="IPR000394">
    <property type="entry name" value="RNA_pol_sigma_54"/>
</dbReference>
<comment type="caution">
    <text evidence="11">The sequence shown here is derived from an EMBL/GenBank/DDBJ whole genome shotgun (WGS) entry which is preliminary data.</text>
</comment>
<dbReference type="PIRSF" id="PIRSF000774">
    <property type="entry name" value="RpoN"/>
    <property type="match status" value="1"/>
</dbReference>
<name>A0A099IAH1_CLOIN</name>
<evidence type="ECO:0000256" key="3">
    <source>
        <dbReference type="ARBA" id="ARBA00022679"/>
    </source>
</evidence>
<accession>A0A099IAH1</accession>
<feature type="domain" description="RNA polymerase sigma factor 54 DNA-binding" evidence="9">
    <location>
        <begin position="280"/>
        <end position="438"/>
    </location>
</feature>
<dbReference type="RefSeq" id="WP_044903985.1">
    <property type="nucleotide sequence ID" value="NZ_JQIF01000014.1"/>
</dbReference>
<evidence type="ECO:0000256" key="2">
    <source>
        <dbReference type="ARBA" id="ARBA00022478"/>
    </source>
</evidence>
<dbReference type="Pfam" id="PF04963">
    <property type="entry name" value="Sigma54_CBD"/>
    <property type="match status" value="1"/>
</dbReference>
<evidence type="ECO:0000259" key="9">
    <source>
        <dbReference type="Pfam" id="PF04552"/>
    </source>
</evidence>
<dbReference type="InterPro" id="IPR038709">
    <property type="entry name" value="RpoN_core-bd_sf"/>
</dbReference>
<dbReference type="GO" id="GO:0016779">
    <property type="term" value="F:nucleotidyltransferase activity"/>
    <property type="evidence" value="ECO:0007669"/>
    <property type="project" value="UniProtKB-KW"/>
</dbReference>
<evidence type="ECO:0000259" key="10">
    <source>
        <dbReference type="Pfam" id="PF04963"/>
    </source>
</evidence>
<dbReference type="Gene3D" id="1.10.10.1330">
    <property type="entry name" value="RNA polymerase sigma-54 factor, core-binding domain"/>
    <property type="match status" value="1"/>
</dbReference>
<dbReference type="InterPro" id="IPR007046">
    <property type="entry name" value="RNA_pol_sigma_54_core-bd"/>
</dbReference>
<dbReference type="GO" id="GO:0001216">
    <property type="term" value="F:DNA-binding transcription activator activity"/>
    <property type="evidence" value="ECO:0007669"/>
    <property type="project" value="InterPro"/>
</dbReference>
<dbReference type="GO" id="GO:0000428">
    <property type="term" value="C:DNA-directed RNA polymerase complex"/>
    <property type="evidence" value="ECO:0007669"/>
    <property type="project" value="UniProtKB-KW"/>
</dbReference>
<evidence type="ECO:0000256" key="8">
    <source>
        <dbReference type="ARBA" id="ARBA00023163"/>
    </source>
</evidence>
<dbReference type="PRINTS" id="PR00045">
    <property type="entry name" value="SIGMA54FCT"/>
</dbReference>
<dbReference type="EMBL" id="JQIF01000014">
    <property type="protein sequence ID" value="KGJ54576.1"/>
    <property type="molecule type" value="Genomic_DNA"/>
</dbReference>
<dbReference type="PROSITE" id="PS50044">
    <property type="entry name" value="SIGMA54_3"/>
    <property type="match status" value="1"/>
</dbReference>
<feature type="domain" description="RNA polymerase sigma factor 54 core-binding" evidence="10">
    <location>
        <begin position="83"/>
        <end position="263"/>
    </location>
</feature>
<keyword evidence="7" id="KW-0238">DNA-binding</keyword>
<sequence length="442" mass="50971">MKQSLEIIQNQKQKFSSKLVPSMEILALSQHELESLVDASLMDNPFSDVDQNTISLKTRDVDLDFKRVRKKQGELQEIAYADESQDDLFEHVIVQLYPHMQTKKDEEVFTVLLESLDSRGFLSETPDDLCRFLNIKKARLLQYLHVLQHVDPKGLGAKDTGECICIQLSEIEGSTLAQHIVCSHLEALSTGDFLKIAKLEHTDVEHVKQALSLIRSLNPIPANGFRVREKTVFIIPDVYIRKEDSTFLLEMNAKLQDKLSMNTENYELYKSAACNAEAKAFLKEKLNDFKWLQYSISRRSVTLKKIIAFLVEYQAAFFQTGDERALKPLRLVDIAEQLKMHTSTISRAISGKFFQCEYGTYSFHFLVPRCYERQGEVTASIDTIRNEIKEIIRSEDKQHPYSDEKIHQLLEEDGFVISRRTVTLYRKECGIPSSRNRKTIHI</sequence>
<dbReference type="GO" id="GO:0003677">
    <property type="term" value="F:DNA binding"/>
    <property type="evidence" value="ECO:0007669"/>
    <property type="project" value="UniProtKB-KW"/>
</dbReference>
<evidence type="ECO:0000256" key="5">
    <source>
        <dbReference type="ARBA" id="ARBA00023015"/>
    </source>
</evidence>
<dbReference type="Proteomes" id="UP000030008">
    <property type="component" value="Unassembled WGS sequence"/>
</dbReference>
<comment type="similarity">
    <text evidence="1">Belongs to the sigma-54 factor family.</text>
</comment>
<organism evidence="11 12">
    <name type="scientific">Clostridium innocuum</name>
    <dbReference type="NCBI Taxonomy" id="1522"/>
    <lineage>
        <taxon>Bacteria</taxon>
        <taxon>Bacillati</taxon>
        <taxon>Bacillota</taxon>
        <taxon>Clostridia</taxon>
        <taxon>Eubacteriales</taxon>
        <taxon>Clostridiaceae</taxon>
        <taxon>Clostridium</taxon>
    </lineage>
</organism>
<dbReference type="Pfam" id="PF04552">
    <property type="entry name" value="Sigma54_DBD"/>
    <property type="match status" value="1"/>
</dbReference>
<keyword evidence="3" id="KW-0808">Transferase</keyword>
<dbReference type="Pfam" id="PF00309">
    <property type="entry name" value="Sigma54_AID"/>
    <property type="match status" value="1"/>
</dbReference>
<keyword evidence="8" id="KW-0804">Transcription</keyword>
<evidence type="ECO:0000256" key="4">
    <source>
        <dbReference type="ARBA" id="ARBA00022695"/>
    </source>
</evidence>
<protein>
    <submittedName>
        <fullName evidence="11">RNA polymerase subunit sigma-54</fullName>
    </submittedName>
</protein>
<dbReference type="InterPro" id="IPR007634">
    <property type="entry name" value="RNA_pol_sigma_54_DNA-bd"/>
</dbReference>
<evidence type="ECO:0000256" key="7">
    <source>
        <dbReference type="ARBA" id="ARBA00023125"/>
    </source>
</evidence>
<dbReference type="GO" id="GO:0016987">
    <property type="term" value="F:sigma factor activity"/>
    <property type="evidence" value="ECO:0007669"/>
    <property type="project" value="UniProtKB-KW"/>
</dbReference>
<dbReference type="Gene3D" id="1.10.10.60">
    <property type="entry name" value="Homeodomain-like"/>
    <property type="match status" value="1"/>
</dbReference>
<keyword evidence="5" id="KW-0805">Transcription regulation</keyword>
<dbReference type="GO" id="GO:0006352">
    <property type="term" value="P:DNA-templated transcription initiation"/>
    <property type="evidence" value="ECO:0007669"/>
    <property type="project" value="InterPro"/>
</dbReference>
<dbReference type="NCBIfam" id="TIGR02395">
    <property type="entry name" value="rpoN_sigma"/>
    <property type="match status" value="1"/>
</dbReference>
<dbReference type="PANTHER" id="PTHR32248">
    <property type="entry name" value="RNA POLYMERASE SIGMA-54 FACTOR"/>
    <property type="match status" value="1"/>
</dbReference>